<accession>A0A0G2I711</accession>
<dbReference type="Proteomes" id="UP000034680">
    <property type="component" value="Unassembled WGS sequence"/>
</dbReference>
<comment type="caution">
    <text evidence="1">The sequence shown here is derived from an EMBL/GenBank/DDBJ whole genome shotgun (WGS) entry which is preliminary data.</text>
</comment>
<organism evidence="1 2">
    <name type="scientific">Diaporthe ampelina</name>
    <dbReference type="NCBI Taxonomy" id="1214573"/>
    <lineage>
        <taxon>Eukaryota</taxon>
        <taxon>Fungi</taxon>
        <taxon>Dikarya</taxon>
        <taxon>Ascomycota</taxon>
        <taxon>Pezizomycotina</taxon>
        <taxon>Sordariomycetes</taxon>
        <taxon>Sordariomycetidae</taxon>
        <taxon>Diaporthales</taxon>
        <taxon>Diaporthaceae</taxon>
        <taxon>Diaporthe</taxon>
    </lineage>
</organism>
<evidence type="ECO:0000313" key="2">
    <source>
        <dbReference type="Proteomes" id="UP000034680"/>
    </source>
</evidence>
<gene>
    <name evidence="1" type="ORF">UCDDA912_g04411</name>
</gene>
<reference evidence="1 2" key="2">
    <citation type="submission" date="2015-05" db="EMBL/GenBank/DDBJ databases">
        <authorList>
            <person name="Morales-Cruz A."/>
            <person name="Amrine K.C."/>
            <person name="Cantu D."/>
        </authorList>
    </citation>
    <scope>NUCLEOTIDE SEQUENCE [LARGE SCALE GENOMIC DNA]</scope>
    <source>
        <strain evidence="1">DA912</strain>
    </source>
</reference>
<dbReference type="EMBL" id="LCUC01000152">
    <property type="protein sequence ID" value="KKY35630.1"/>
    <property type="molecule type" value="Genomic_DNA"/>
</dbReference>
<dbReference type="AlphaFoldDB" id="A0A0G2I711"/>
<dbReference type="OrthoDB" id="10438544at2759"/>
<reference evidence="1 2" key="1">
    <citation type="submission" date="2015-05" db="EMBL/GenBank/DDBJ databases">
        <title>Distinctive expansion of gene families associated with plant cell wall degradation and secondary metabolism in the genomes of grapevine trunk pathogens.</title>
        <authorList>
            <person name="Lawrence D.P."/>
            <person name="Travadon R."/>
            <person name="Rolshausen P.E."/>
            <person name="Baumgartner K."/>
        </authorList>
    </citation>
    <scope>NUCLEOTIDE SEQUENCE [LARGE SCALE GENOMIC DNA]</scope>
    <source>
        <strain evidence="1">DA912</strain>
    </source>
</reference>
<name>A0A0G2I711_9PEZI</name>
<evidence type="ECO:0000313" key="1">
    <source>
        <dbReference type="EMBL" id="KKY35630.1"/>
    </source>
</evidence>
<proteinExistence type="predicted"/>
<sequence length="172" mass="18868">MGVKYAQSRPVKYQIITNMSTNNNNPQTAVDGDGTTDLVPNEDPTATVDDDNAIGVCLRIKTVHLDCGGILDLEQNKVDEDVLCEYQNDELSFGSLADLTRDRLGEELHHAVESSGDHGDAVGPDYVFLNLEYVYDKKGQEAQSLMYVSDEELRSIVARGSGLVVAGWVWSD</sequence>
<keyword evidence="2" id="KW-1185">Reference proteome</keyword>
<protein>
    <submittedName>
        <fullName evidence="1">Uncharacterized protein</fullName>
    </submittedName>
</protein>